<protein>
    <submittedName>
        <fullName evidence="1">Uncharacterized protein</fullName>
    </submittedName>
</protein>
<organism evidence="1">
    <name type="scientific">marine sediment metagenome</name>
    <dbReference type="NCBI Taxonomy" id="412755"/>
    <lineage>
        <taxon>unclassified sequences</taxon>
        <taxon>metagenomes</taxon>
        <taxon>ecological metagenomes</taxon>
    </lineage>
</organism>
<gene>
    <name evidence="1" type="ORF">S12H4_07769</name>
</gene>
<comment type="caution">
    <text evidence="1">The sequence shown here is derived from an EMBL/GenBank/DDBJ whole genome shotgun (WGS) entry which is preliminary data.</text>
</comment>
<sequence>MSAERVQDVLDFRSKRAKEVVKAFKKLDFAIAILSDDEYILGPYELIRLVNIIYTSNRIKRSLNAFGAMLRRREDIYENQLDIIKGKKEIPY</sequence>
<proteinExistence type="predicted"/>
<dbReference type="EMBL" id="BARW01002909">
    <property type="protein sequence ID" value="GAI61281.1"/>
    <property type="molecule type" value="Genomic_DNA"/>
</dbReference>
<evidence type="ECO:0000313" key="1">
    <source>
        <dbReference type="EMBL" id="GAI61281.1"/>
    </source>
</evidence>
<name>X1R2H3_9ZZZZ</name>
<accession>X1R2H3</accession>
<dbReference type="AlphaFoldDB" id="X1R2H3"/>
<reference evidence="1" key="1">
    <citation type="journal article" date="2014" name="Front. Microbiol.">
        <title>High frequency of phylogenetically diverse reductive dehalogenase-homologous genes in deep subseafloor sedimentary metagenomes.</title>
        <authorList>
            <person name="Kawai M."/>
            <person name="Futagami T."/>
            <person name="Toyoda A."/>
            <person name="Takaki Y."/>
            <person name="Nishi S."/>
            <person name="Hori S."/>
            <person name="Arai W."/>
            <person name="Tsubouchi T."/>
            <person name="Morono Y."/>
            <person name="Uchiyama I."/>
            <person name="Ito T."/>
            <person name="Fujiyama A."/>
            <person name="Inagaki F."/>
            <person name="Takami H."/>
        </authorList>
    </citation>
    <scope>NUCLEOTIDE SEQUENCE</scope>
    <source>
        <strain evidence="1">Expedition CK06-06</strain>
    </source>
</reference>